<gene>
    <name evidence="2" type="ORF">HMPREF2128_04510</name>
</gene>
<dbReference type="AlphaFoldDB" id="A0A095YEK1"/>
<name>A0A095YEK1_9MICC</name>
<dbReference type="Gene3D" id="3.40.50.720">
    <property type="entry name" value="NAD(P)-binding Rossmann-like Domain"/>
    <property type="match status" value="1"/>
</dbReference>
<dbReference type="SUPFAM" id="SSF51735">
    <property type="entry name" value="NAD(P)-binding Rossmann-fold domains"/>
    <property type="match status" value="1"/>
</dbReference>
<dbReference type="GO" id="GO:0050661">
    <property type="term" value="F:NADP binding"/>
    <property type="evidence" value="ECO:0007669"/>
    <property type="project" value="InterPro"/>
</dbReference>
<sequence length="123" mass="12352">MALNIALIGYGGIASRVAPAVRDMDDVQLVGAIVRTPGPAADDGVAELSLDEALADDALADDVLAEGASPEGLSGRPVDLFVEAAGVPAVAEYGPHIVGAGKDLLITSVGALADPRLRRALRG</sequence>
<dbReference type="EMBL" id="JRNH01000012">
    <property type="protein sequence ID" value="KGF20693.1"/>
    <property type="molecule type" value="Genomic_DNA"/>
</dbReference>
<dbReference type="Proteomes" id="UP000053528">
    <property type="component" value="Unassembled WGS sequence"/>
</dbReference>
<comment type="caution">
    <text evidence="2">The sequence shown here is derived from an EMBL/GenBank/DDBJ whole genome shotgun (WGS) entry which is preliminary data.</text>
</comment>
<organism evidence="2 3">
    <name type="scientific">Pseudoglutamicibacter albus DNF00011</name>
    <dbReference type="NCBI Taxonomy" id="1401063"/>
    <lineage>
        <taxon>Bacteria</taxon>
        <taxon>Bacillati</taxon>
        <taxon>Actinomycetota</taxon>
        <taxon>Actinomycetes</taxon>
        <taxon>Micrococcales</taxon>
        <taxon>Micrococcaceae</taxon>
        <taxon>Pseudoglutamicibacter</taxon>
    </lineage>
</organism>
<proteinExistence type="predicted"/>
<dbReference type="RefSeq" id="WP_052048352.1">
    <property type="nucleotide sequence ID" value="NZ_JRNH01000012.1"/>
</dbReference>
<evidence type="ECO:0000313" key="3">
    <source>
        <dbReference type="Proteomes" id="UP000053528"/>
    </source>
</evidence>
<protein>
    <recommendedName>
        <fullName evidence="1">Aspartate/homoserine dehydrogenase NAD-binding domain-containing protein</fullName>
    </recommendedName>
</protein>
<dbReference type="InterPro" id="IPR036291">
    <property type="entry name" value="NAD(P)-bd_dom_sf"/>
</dbReference>
<accession>A0A095YEK1</accession>
<dbReference type="InterPro" id="IPR005106">
    <property type="entry name" value="Asp/hSer_DH_NAD-bd"/>
</dbReference>
<evidence type="ECO:0000259" key="1">
    <source>
        <dbReference type="Pfam" id="PF03447"/>
    </source>
</evidence>
<feature type="domain" description="Aspartate/homoserine dehydrogenase NAD-binding" evidence="1">
    <location>
        <begin position="9"/>
        <end position="122"/>
    </location>
</feature>
<dbReference type="Pfam" id="PF03447">
    <property type="entry name" value="NAD_binding_3"/>
    <property type="match status" value="1"/>
</dbReference>
<evidence type="ECO:0000313" key="2">
    <source>
        <dbReference type="EMBL" id="KGF20693.1"/>
    </source>
</evidence>
<dbReference type="GO" id="GO:0016491">
    <property type="term" value="F:oxidoreductase activity"/>
    <property type="evidence" value="ECO:0007669"/>
    <property type="project" value="InterPro"/>
</dbReference>
<reference evidence="2 3" key="1">
    <citation type="submission" date="2014-07" db="EMBL/GenBank/DDBJ databases">
        <authorList>
            <person name="McCorrison J."/>
            <person name="Sanka R."/>
            <person name="Torralba M."/>
            <person name="Gillis M."/>
            <person name="Haft D.H."/>
            <person name="Methe B."/>
            <person name="Sutton G."/>
            <person name="Nelson K.E."/>
        </authorList>
    </citation>
    <scope>NUCLEOTIDE SEQUENCE [LARGE SCALE GENOMIC DNA]</scope>
    <source>
        <strain evidence="2 3">DNF00011</strain>
    </source>
</reference>